<dbReference type="OrthoDB" id="7279151at2"/>
<feature type="domain" description="Peptidase C51" evidence="2">
    <location>
        <begin position="25"/>
        <end position="150"/>
    </location>
</feature>
<evidence type="ECO:0000313" key="4">
    <source>
        <dbReference type="Proteomes" id="UP000431922"/>
    </source>
</evidence>
<comment type="caution">
    <text evidence="3">The sequence shown here is derived from an EMBL/GenBank/DDBJ whole genome shotgun (WGS) entry which is preliminary data.</text>
</comment>
<dbReference type="RefSeq" id="WP_160756719.1">
    <property type="nucleotide sequence ID" value="NZ_WTYL01000003.1"/>
</dbReference>
<organism evidence="3 4">
    <name type="scientific">Allopontixanthobacter sediminis</name>
    <dbReference type="NCBI Taxonomy" id="1689985"/>
    <lineage>
        <taxon>Bacteria</taxon>
        <taxon>Pseudomonadati</taxon>
        <taxon>Pseudomonadota</taxon>
        <taxon>Alphaproteobacteria</taxon>
        <taxon>Sphingomonadales</taxon>
        <taxon>Erythrobacteraceae</taxon>
        <taxon>Allopontixanthobacter</taxon>
    </lineage>
</organism>
<sequence length="247" mass="27074">MKLSFSLFALGAMMSVPAVAAAESSADIAVGFHNQADASSDTELPPYLQCVPFARELSGIRIYGDAHSWWAQAEGKYQRGNRPQVGAVMAFQPHRNMTLGHVAAVSRIIDDRTVLISHSNWSPINGRRGQIERDVRAVDVSPANDWSMVRVWYHPLQAVGATAWPVRGFIYNNTLKDADKPPLAATRLTQASNPRAGRAAVSKQFDNAFADMSIPASPVLTRTSVTSGDKTRLRSDPVREAIARYER</sequence>
<dbReference type="Proteomes" id="UP000431922">
    <property type="component" value="Unassembled WGS sequence"/>
</dbReference>
<accession>A0A845B3X5</accession>
<dbReference type="AlphaFoldDB" id="A0A845B3X5"/>
<dbReference type="InterPro" id="IPR038765">
    <property type="entry name" value="Papain-like_cys_pep_sf"/>
</dbReference>
<dbReference type="InterPro" id="IPR007921">
    <property type="entry name" value="CHAP_dom"/>
</dbReference>
<evidence type="ECO:0000313" key="3">
    <source>
        <dbReference type="EMBL" id="MXP45080.1"/>
    </source>
</evidence>
<gene>
    <name evidence="3" type="ORF">GRI65_11540</name>
</gene>
<feature type="chain" id="PRO_5032812604" evidence="1">
    <location>
        <begin position="21"/>
        <end position="247"/>
    </location>
</feature>
<name>A0A845B3X5_9SPHN</name>
<dbReference type="Pfam" id="PF05257">
    <property type="entry name" value="CHAP"/>
    <property type="match status" value="1"/>
</dbReference>
<reference evidence="3 4" key="1">
    <citation type="submission" date="2019-12" db="EMBL/GenBank/DDBJ databases">
        <title>Genomic-based taxomic classification of the family Erythrobacteraceae.</title>
        <authorList>
            <person name="Xu L."/>
        </authorList>
    </citation>
    <scope>NUCLEOTIDE SEQUENCE [LARGE SCALE GENOMIC DNA]</scope>
    <source>
        <strain evidence="3 4">KCTC 42453</strain>
    </source>
</reference>
<keyword evidence="1" id="KW-0732">Signal</keyword>
<keyword evidence="4" id="KW-1185">Reference proteome</keyword>
<dbReference type="EMBL" id="WTYL01000003">
    <property type="protein sequence ID" value="MXP45080.1"/>
    <property type="molecule type" value="Genomic_DNA"/>
</dbReference>
<evidence type="ECO:0000259" key="2">
    <source>
        <dbReference type="PROSITE" id="PS50911"/>
    </source>
</evidence>
<feature type="signal peptide" evidence="1">
    <location>
        <begin position="1"/>
        <end position="20"/>
    </location>
</feature>
<dbReference type="Gene3D" id="3.90.1720.10">
    <property type="entry name" value="endopeptidase domain like (from Nostoc punctiforme)"/>
    <property type="match status" value="1"/>
</dbReference>
<protein>
    <submittedName>
        <fullName evidence="3">CHAP domain-containing protein</fullName>
    </submittedName>
</protein>
<proteinExistence type="predicted"/>
<dbReference type="SUPFAM" id="SSF54001">
    <property type="entry name" value="Cysteine proteinases"/>
    <property type="match status" value="1"/>
</dbReference>
<dbReference type="PROSITE" id="PS50911">
    <property type="entry name" value="CHAP"/>
    <property type="match status" value="1"/>
</dbReference>
<evidence type="ECO:0000256" key="1">
    <source>
        <dbReference type="SAM" id="SignalP"/>
    </source>
</evidence>